<keyword evidence="1" id="KW-0732">Signal</keyword>
<keyword evidence="3" id="KW-1185">Reference proteome</keyword>
<proteinExistence type="predicted"/>
<evidence type="ECO:0000313" key="2">
    <source>
        <dbReference type="EMBL" id="KAA9332819.1"/>
    </source>
</evidence>
<organism evidence="2 3">
    <name type="scientific">Adhaeribacter soli</name>
    <dbReference type="NCBI Taxonomy" id="2607655"/>
    <lineage>
        <taxon>Bacteria</taxon>
        <taxon>Pseudomonadati</taxon>
        <taxon>Bacteroidota</taxon>
        <taxon>Cytophagia</taxon>
        <taxon>Cytophagales</taxon>
        <taxon>Hymenobacteraceae</taxon>
        <taxon>Adhaeribacter</taxon>
    </lineage>
</organism>
<dbReference type="EMBL" id="VTWT01000006">
    <property type="protein sequence ID" value="KAA9332819.1"/>
    <property type="molecule type" value="Genomic_DNA"/>
</dbReference>
<dbReference type="RefSeq" id="WP_150904232.1">
    <property type="nucleotide sequence ID" value="NZ_VTWT01000006.1"/>
</dbReference>
<evidence type="ECO:0000313" key="3">
    <source>
        <dbReference type="Proteomes" id="UP000326570"/>
    </source>
</evidence>
<evidence type="ECO:0008006" key="4">
    <source>
        <dbReference type="Google" id="ProtNLM"/>
    </source>
</evidence>
<accession>A0A5N1IWI8</accession>
<gene>
    <name evidence="2" type="ORF">F0P94_12550</name>
</gene>
<sequence>MKQPFAWVLPLLVVFLFTFSSTKTIAQAPTPLTKQEKNDLKNHRNYAFLAEEDKHLKGAWLTYRQLTEAGIPVRNFEVVVIGKLAKSLTENPELHQLVTERSDGKFKVTVCDMALEKLQADKQKLPAPATIISNGYLRIFQLQANNYLTVQP</sequence>
<reference evidence="2 3" key="1">
    <citation type="submission" date="2019-09" db="EMBL/GenBank/DDBJ databases">
        <title>Genome sequence of Adhaeribacter sp. M2.</title>
        <authorList>
            <person name="Srinivasan S."/>
        </authorList>
    </citation>
    <scope>NUCLEOTIDE SEQUENCE [LARGE SCALE GENOMIC DNA]</scope>
    <source>
        <strain evidence="2 3">M2</strain>
    </source>
</reference>
<protein>
    <recommendedName>
        <fullName evidence="4">DsrE family protein</fullName>
    </recommendedName>
</protein>
<dbReference type="InterPro" id="IPR027396">
    <property type="entry name" value="DsrEFH-like"/>
</dbReference>
<comment type="caution">
    <text evidence="2">The sequence shown here is derived from an EMBL/GenBank/DDBJ whole genome shotgun (WGS) entry which is preliminary data.</text>
</comment>
<dbReference type="AlphaFoldDB" id="A0A5N1IWI8"/>
<feature type="signal peptide" evidence="1">
    <location>
        <begin position="1"/>
        <end position="26"/>
    </location>
</feature>
<evidence type="ECO:0000256" key="1">
    <source>
        <dbReference type="SAM" id="SignalP"/>
    </source>
</evidence>
<name>A0A5N1IWI8_9BACT</name>
<dbReference type="Proteomes" id="UP000326570">
    <property type="component" value="Unassembled WGS sequence"/>
</dbReference>
<dbReference type="SUPFAM" id="SSF75169">
    <property type="entry name" value="DsrEFH-like"/>
    <property type="match status" value="1"/>
</dbReference>
<feature type="chain" id="PRO_5024940049" description="DsrE family protein" evidence="1">
    <location>
        <begin position="27"/>
        <end position="152"/>
    </location>
</feature>
<dbReference type="Gene3D" id="3.40.1260.10">
    <property type="entry name" value="DsrEFH-like"/>
    <property type="match status" value="1"/>
</dbReference>